<dbReference type="InterPro" id="IPR050590">
    <property type="entry name" value="Exosome_comp_Rrp42_subfam"/>
</dbReference>
<keyword evidence="4" id="KW-0963">Cytoplasm</keyword>
<feature type="domain" description="Exoribonuclease phosphorolytic" evidence="10">
    <location>
        <begin position="32"/>
        <end position="166"/>
    </location>
</feature>
<dbReference type="GO" id="GO:0000467">
    <property type="term" value="P:exonucleolytic trimming to generate mature 3'-end of 5.8S rRNA from tricistronic rRNA transcript (SSU-rRNA, 5.8S rRNA, LSU-rRNA)"/>
    <property type="evidence" value="ECO:0007669"/>
    <property type="project" value="TreeGrafter"/>
</dbReference>
<dbReference type="GO" id="GO:0071038">
    <property type="term" value="P:TRAMP-dependent tRNA surveillance pathway"/>
    <property type="evidence" value="ECO:0007669"/>
    <property type="project" value="TreeGrafter"/>
</dbReference>
<evidence type="ECO:0000256" key="2">
    <source>
        <dbReference type="ARBA" id="ARBA00004604"/>
    </source>
</evidence>
<keyword evidence="8" id="KW-0539">Nucleus</keyword>
<dbReference type="InterPro" id="IPR015847">
    <property type="entry name" value="ExoRNase_PH_dom2"/>
</dbReference>
<name>A0AA39F155_9HYME</name>
<dbReference type="GO" id="GO:0034475">
    <property type="term" value="P:U4 snRNA 3'-end processing"/>
    <property type="evidence" value="ECO:0007669"/>
    <property type="project" value="TreeGrafter"/>
</dbReference>
<evidence type="ECO:0000313" key="13">
    <source>
        <dbReference type="Proteomes" id="UP001168990"/>
    </source>
</evidence>
<dbReference type="GO" id="GO:0035925">
    <property type="term" value="F:mRNA 3'-UTR AU-rich region binding"/>
    <property type="evidence" value="ECO:0007669"/>
    <property type="project" value="TreeGrafter"/>
</dbReference>
<dbReference type="Gene3D" id="3.30.230.70">
    <property type="entry name" value="GHMP Kinase, N-terminal domain"/>
    <property type="match status" value="1"/>
</dbReference>
<dbReference type="Proteomes" id="UP001168990">
    <property type="component" value="Unassembled WGS sequence"/>
</dbReference>
<dbReference type="PANTHER" id="PTHR11097:SF9">
    <property type="entry name" value="EXOSOME COMPLEX COMPONENT RRP43"/>
    <property type="match status" value="1"/>
</dbReference>
<evidence type="ECO:0000259" key="10">
    <source>
        <dbReference type="Pfam" id="PF01138"/>
    </source>
</evidence>
<dbReference type="GO" id="GO:0071035">
    <property type="term" value="P:nuclear polyadenylation-dependent rRNA catabolic process"/>
    <property type="evidence" value="ECO:0007669"/>
    <property type="project" value="TreeGrafter"/>
</dbReference>
<protein>
    <recommendedName>
        <fullName evidence="9">Ribosomal RNA-processing protein 43</fullName>
    </recommendedName>
</protein>
<dbReference type="FunFam" id="3.30.230.70:FF:000017">
    <property type="entry name" value="Exosome complex component Rrp42"/>
    <property type="match status" value="1"/>
</dbReference>
<sequence>MATLYKTIYPTKYLGDYLSQNIRPDGREFMSFRPVSLNVSSISQADSSSIIKIGNSAVTCGIKAELAAPKVESPDCGFVIPNVGLSPLCSPKFRPGPPSVQAQVITKLIDDILTNSQVIDLHDLCICKDKLAWVLYCDLECIDCDGSLIDACVGALMAALTTLRLPEVNYNSEAKTIVVHPNNKISIPLRCLLASTTFAVFNDDILLVDPTEHEETESLTQFTIVIGNGEICTVHKPGGIPISQDLLLKSLTKAIAHADKMQLLINTAVIKK</sequence>
<dbReference type="SUPFAM" id="SSF55666">
    <property type="entry name" value="Ribonuclease PH domain 2-like"/>
    <property type="match status" value="1"/>
</dbReference>
<evidence type="ECO:0000256" key="1">
    <source>
        <dbReference type="ARBA" id="ARBA00004496"/>
    </source>
</evidence>
<dbReference type="GO" id="GO:0000176">
    <property type="term" value="C:nuclear exosome (RNase complex)"/>
    <property type="evidence" value="ECO:0007669"/>
    <property type="project" value="TreeGrafter"/>
</dbReference>
<reference evidence="12" key="2">
    <citation type="submission" date="2023-03" db="EMBL/GenBank/DDBJ databases">
        <authorList>
            <person name="Inwood S.N."/>
            <person name="Skelly J.G."/>
            <person name="Guhlin J."/>
            <person name="Harrop T.W.R."/>
            <person name="Goldson S.G."/>
            <person name="Dearden P.K."/>
        </authorList>
    </citation>
    <scope>NUCLEOTIDE SEQUENCE</scope>
    <source>
        <strain evidence="12">Irish</strain>
        <tissue evidence="12">Whole body</tissue>
    </source>
</reference>
<keyword evidence="7" id="KW-0694">RNA-binding</keyword>
<dbReference type="InterPro" id="IPR001247">
    <property type="entry name" value="ExoRNase_PH_dom1"/>
</dbReference>
<dbReference type="GO" id="GO:0071028">
    <property type="term" value="P:nuclear mRNA surveillance"/>
    <property type="evidence" value="ECO:0007669"/>
    <property type="project" value="TreeGrafter"/>
</dbReference>
<dbReference type="GO" id="GO:0034473">
    <property type="term" value="P:U1 snRNA 3'-end processing"/>
    <property type="evidence" value="ECO:0007669"/>
    <property type="project" value="TreeGrafter"/>
</dbReference>
<dbReference type="GO" id="GO:0000177">
    <property type="term" value="C:cytoplasmic exosome (RNase complex)"/>
    <property type="evidence" value="ECO:0007669"/>
    <property type="project" value="TreeGrafter"/>
</dbReference>
<evidence type="ECO:0000259" key="11">
    <source>
        <dbReference type="Pfam" id="PF03725"/>
    </source>
</evidence>
<evidence type="ECO:0000256" key="3">
    <source>
        <dbReference type="ARBA" id="ARBA00006678"/>
    </source>
</evidence>
<evidence type="ECO:0000256" key="9">
    <source>
        <dbReference type="ARBA" id="ARBA00030617"/>
    </source>
</evidence>
<evidence type="ECO:0000256" key="4">
    <source>
        <dbReference type="ARBA" id="ARBA00022490"/>
    </source>
</evidence>
<dbReference type="CDD" id="cd11369">
    <property type="entry name" value="RNase_PH_RRP43"/>
    <property type="match status" value="1"/>
</dbReference>
<accession>A0AA39F155</accession>
<feature type="domain" description="Exoribonuclease phosphorolytic" evidence="11">
    <location>
        <begin position="193"/>
        <end position="254"/>
    </location>
</feature>
<dbReference type="InterPro" id="IPR020568">
    <property type="entry name" value="Ribosomal_Su5_D2-typ_SF"/>
</dbReference>
<dbReference type="GO" id="GO:0016075">
    <property type="term" value="P:rRNA catabolic process"/>
    <property type="evidence" value="ECO:0007669"/>
    <property type="project" value="TreeGrafter"/>
</dbReference>
<dbReference type="InterPro" id="IPR036345">
    <property type="entry name" value="ExoRNase_PH_dom2_sf"/>
</dbReference>
<evidence type="ECO:0000256" key="7">
    <source>
        <dbReference type="ARBA" id="ARBA00022884"/>
    </source>
</evidence>
<comment type="subcellular location">
    <subcellularLocation>
        <location evidence="1">Cytoplasm</location>
    </subcellularLocation>
    <subcellularLocation>
        <location evidence="2">Nucleus</location>
        <location evidence="2">Nucleolus</location>
    </subcellularLocation>
</comment>
<dbReference type="GO" id="GO:0005730">
    <property type="term" value="C:nucleolus"/>
    <property type="evidence" value="ECO:0007669"/>
    <property type="project" value="UniProtKB-SubCell"/>
</dbReference>
<evidence type="ECO:0000256" key="6">
    <source>
        <dbReference type="ARBA" id="ARBA00022835"/>
    </source>
</evidence>
<dbReference type="PANTHER" id="PTHR11097">
    <property type="entry name" value="EXOSOME COMPLEX EXONUCLEASE RIBOSOMAL RNA PROCESSING PROTEIN"/>
    <property type="match status" value="1"/>
</dbReference>
<evidence type="ECO:0000256" key="5">
    <source>
        <dbReference type="ARBA" id="ARBA00022552"/>
    </source>
</evidence>
<proteinExistence type="inferred from homology"/>
<keyword evidence="5" id="KW-0698">rRNA processing</keyword>
<evidence type="ECO:0000313" key="12">
    <source>
        <dbReference type="EMBL" id="KAK0159013.1"/>
    </source>
</evidence>
<keyword evidence="13" id="KW-1185">Reference proteome</keyword>
<comment type="caution">
    <text evidence="12">The sequence shown here is derived from an EMBL/GenBank/DDBJ whole genome shotgun (WGS) entry which is preliminary data.</text>
</comment>
<dbReference type="SUPFAM" id="SSF54211">
    <property type="entry name" value="Ribosomal protein S5 domain 2-like"/>
    <property type="match status" value="1"/>
</dbReference>
<evidence type="ECO:0000256" key="8">
    <source>
        <dbReference type="ARBA" id="ARBA00023242"/>
    </source>
</evidence>
<dbReference type="GO" id="GO:0034476">
    <property type="term" value="P:U5 snRNA 3'-end processing"/>
    <property type="evidence" value="ECO:0007669"/>
    <property type="project" value="TreeGrafter"/>
</dbReference>
<dbReference type="InterPro" id="IPR033196">
    <property type="entry name" value="Rrp43"/>
</dbReference>
<reference evidence="12" key="1">
    <citation type="journal article" date="2023" name="bioRxiv">
        <title>Scaffold-level genome assemblies of two parasitoid biocontrol wasps reveal the parthenogenesis mechanism and an associated novel virus.</title>
        <authorList>
            <person name="Inwood S."/>
            <person name="Skelly J."/>
            <person name="Guhlin J."/>
            <person name="Harrop T."/>
            <person name="Goldson S."/>
            <person name="Dearden P."/>
        </authorList>
    </citation>
    <scope>NUCLEOTIDE SEQUENCE</scope>
    <source>
        <strain evidence="12">Irish</strain>
        <tissue evidence="12">Whole body</tissue>
    </source>
</reference>
<dbReference type="EMBL" id="JAQQBS010001424">
    <property type="protein sequence ID" value="KAK0159013.1"/>
    <property type="molecule type" value="Genomic_DNA"/>
</dbReference>
<dbReference type="Pfam" id="PF01138">
    <property type="entry name" value="RNase_PH"/>
    <property type="match status" value="1"/>
</dbReference>
<dbReference type="InterPro" id="IPR027408">
    <property type="entry name" value="PNPase/RNase_PH_dom_sf"/>
</dbReference>
<keyword evidence="6" id="KW-0271">Exosome</keyword>
<gene>
    <name evidence="12" type="ORF">PV328_009945</name>
</gene>
<comment type="similarity">
    <text evidence="3">Belongs to the RNase PH family.</text>
</comment>
<dbReference type="AlphaFoldDB" id="A0AA39F155"/>
<dbReference type="Pfam" id="PF03725">
    <property type="entry name" value="RNase_PH_C"/>
    <property type="match status" value="1"/>
</dbReference>
<organism evidence="12 13">
    <name type="scientific">Microctonus aethiopoides</name>
    <dbReference type="NCBI Taxonomy" id="144406"/>
    <lineage>
        <taxon>Eukaryota</taxon>
        <taxon>Metazoa</taxon>
        <taxon>Ecdysozoa</taxon>
        <taxon>Arthropoda</taxon>
        <taxon>Hexapoda</taxon>
        <taxon>Insecta</taxon>
        <taxon>Pterygota</taxon>
        <taxon>Neoptera</taxon>
        <taxon>Endopterygota</taxon>
        <taxon>Hymenoptera</taxon>
        <taxon>Apocrita</taxon>
        <taxon>Ichneumonoidea</taxon>
        <taxon>Braconidae</taxon>
        <taxon>Euphorinae</taxon>
        <taxon>Microctonus</taxon>
    </lineage>
</organism>